<sequence>MTVPKYHELIRPLIDGEEFARLAVEHKVGVSVKRRIELKRLDSDFFDEL</sequence>
<reference evidence="2" key="1">
    <citation type="journal article" date="2019" name="Int. J. Syst. Evol. Microbiol.">
        <title>The Global Catalogue of Microorganisms (GCM) 10K type strain sequencing project: providing services to taxonomists for standard genome sequencing and annotation.</title>
        <authorList>
            <consortium name="The Broad Institute Genomics Platform"/>
            <consortium name="The Broad Institute Genome Sequencing Center for Infectious Disease"/>
            <person name="Wu L."/>
            <person name="Ma J."/>
        </authorList>
    </citation>
    <scope>NUCLEOTIDE SEQUENCE [LARGE SCALE GENOMIC DNA]</scope>
    <source>
        <strain evidence="2">CCUG 48884</strain>
    </source>
</reference>
<gene>
    <name evidence="1" type="ORF">ACFQ4M_07680</name>
</gene>
<evidence type="ECO:0000313" key="1">
    <source>
        <dbReference type="EMBL" id="MFD1263463.1"/>
    </source>
</evidence>
<protein>
    <submittedName>
        <fullName evidence="1">Restriction endonuclease</fullName>
    </submittedName>
</protein>
<keyword evidence="2" id="KW-1185">Reference proteome</keyword>
<dbReference type="Proteomes" id="UP001597158">
    <property type="component" value="Unassembled WGS sequence"/>
</dbReference>
<dbReference type="EMBL" id="JBHTMC010000014">
    <property type="protein sequence ID" value="MFD1263463.1"/>
    <property type="molecule type" value="Genomic_DNA"/>
</dbReference>
<keyword evidence="1" id="KW-0540">Nuclease</keyword>
<name>A0ABW3WFE3_9RHOO</name>
<proteinExistence type="predicted"/>
<accession>A0ABW3WFE3</accession>
<keyword evidence="1" id="KW-0255">Endonuclease</keyword>
<keyword evidence="1" id="KW-0378">Hydrolase</keyword>
<dbReference type="RefSeq" id="WP_002942897.1">
    <property type="nucleotide sequence ID" value="NZ_JARQZE010000008.1"/>
</dbReference>
<dbReference type="GO" id="GO:0004519">
    <property type="term" value="F:endonuclease activity"/>
    <property type="evidence" value="ECO:0007669"/>
    <property type="project" value="UniProtKB-KW"/>
</dbReference>
<organism evidence="1 2">
    <name type="scientific">Thauera mechernichensis</name>
    <dbReference type="NCBI Taxonomy" id="82788"/>
    <lineage>
        <taxon>Bacteria</taxon>
        <taxon>Pseudomonadati</taxon>
        <taxon>Pseudomonadota</taxon>
        <taxon>Betaproteobacteria</taxon>
        <taxon>Rhodocyclales</taxon>
        <taxon>Zoogloeaceae</taxon>
        <taxon>Thauera</taxon>
    </lineage>
</organism>
<comment type="caution">
    <text evidence="1">The sequence shown here is derived from an EMBL/GenBank/DDBJ whole genome shotgun (WGS) entry which is preliminary data.</text>
</comment>
<evidence type="ECO:0000313" key="2">
    <source>
        <dbReference type="Proteomes" id="UP001597158"/>
    </source>
</evidence>